<evidence type="ECO:0000313" key="6">
    <source>
        <dbReference type="EMBL" id="RZI46588.1"/>
    </source>
</evidence>
<proteinExistence type="predicted"/>
<keyword evidence="1" id="KW-0963">Cytoplasm</keyword>
<reference evidence="6 7" key="1">
    <citation type="submission" date="2018-10" db="EMBL/GenBank/DDBJ databases">
        <title>An updated phylogeny of the Alphaproteobacteria reveals that the parasitic Rickettsiales and Holosporales have independent origins.</title>
        <authorList>
            <person name="Munoz-Gomez S.A."/>
            <person name="Hess S."/>
            <person name="Burger G."/>
            <person name="Lang B.F."/>
            <person name="Susko E."/>
            <person name="Slamovits C.H."/>
            <person name="Roger A.J."/>
        </authorList>
    </citation>
    <scope>NUCLEOTIDE SEQUENCE [LARGE SCALE GENOMIC DNA]</scope>
    <source>
        <strain evidence="6">HOLO01</strain>
    </source>
</reference>
<keyword evidence="2" id="KW-0862">Zinc</keyword>
<dbReference type="GO" id="GO:0044183">
    <property type="term" value="F:protein folding chaperone"/>
    <property type="evidence" value="ECO:0007669"/>
    <property type="project" value="TreeGrafter"/>
</dbReference>
<keyword evidence="4" id="KW-0143">Chaperone</keyword>
<dbReference type="InterPro" id="IPR016154">
    <property type="entry name" value="Heat_shock_Hsp33_C"/>
</dbReference>
<name>A0A4Q7DJR4_9PROT</name>
<dbReference type="InterPro" id="IPR016153">
    <property type="entry name" value="Heat_shock_Hsp33_N"/>
</dbReference>
<dbReference type="Proteomes" id="UP000293550">
    <property type="component" value="Unassembled WGS sequence"/>
</dbReference>
<dbReference type="GO" id="GO:0042026">
    <property type="term" value="P:protein refolding"/>
    <property type="evidence" value="ECO:0007669"/>
    <property type="project" value="TreeGrafter"/>
</dbReference>
<gene>
    <name evidence="6" type="ORF">EQU50_03100</name>
</gene>
<dbReference type="AlphaFoldDB" id="A0A4Q7DJR4"/>
<dbReference type="InterPro" id="IPR000397">
    <property type="entry name" value="Heat_shock_Hsp33"/>
</dbReference>
<dbReference type="OrthoDB" id="9793753at2"/>
<dbReference type="Pfam" id="PF01430">
    <property type="entry name" value="HSP33"/>
    <property type="match status" value="1"/>
</dbReference>
<evidence type="ECO:0000256" key="4">
    <source>
        <dbReference type="ARBA" id="ARBA00023186"/>
    </source>
</evidence>
<dbReference type="GO" id="GO:0051082">
    <property type="term" value="F:unfolded protein binding"/>
    <property type="evidence" value="ECO:0007669"/>
    <property type="project" value="InterPro"/>
</dbReference>
<keyword evidence="5" id="KW-0676">Redox-active center</keyword>
<evidence type="ECO:0000256" key="5">
    <source>
        <dbReference type="ARBA" id="ARBA00023284"/>
    </source>
</evidence>
<sequence>MFMAVSNFLSSTAEGVFPFYLDHAHVKGRLIRLGSVIEELLANHQYPDFVNQYVAELVALTAALSVDVKYDGIFTLQVSAHPDHEGPIRLITVDINTQGHVRAYAQLAPAFESTKDYHSLSLLDVFGQGFMVFTADLAHQTERYQAIVELTGKTLADCMHHFFRQSDQIATGLVVFSQPSRSDGQLMAGALILQRLPLEQTSTSEQKEQEEDDWITNLSLLGTLTKHELLDADLGSEQLLHRLFHERQLQLLEPKSLKAQCSCSKDRIEKVIQNFPLEDRMDMAVDGEIKVVCEFCTADYRFGVN</sequence>
<evidence type="ECO:0000313" key="7">
    <source>
        <dbReference type="Proteomes" id="UP000293550"/>
    </source>
</evidence>
<dbReference type="PANTHER" id="PTHR30111:SF1">
    <property type="entry name" value="33 KDA CHAPERONIN"/>
    <property type="match status" value="1"/>
</dbReference>
<dbReference type="CDD" id="cd00498">
    <property type="entry name" value="Hsp33"/>
    <property type="match status" value="1"/>
</dbReference>
<dbReference type="PIRSF" id="PIRSF005261">
    <property type="entry name" value="Heat_shock_Hsp33"/>
    <property type="match status" value="1"/>
</dbReference>
<dbReference type="SUPFAM" id="SSF64397">
    <property type="entry name" value="Hsp33 domain"/>
    <property type="match status" value="1"/>
</dbReference>
<dbReference type="Gene3D" id="3.55.30.10">
    <property type="entry name" value="Hsp33 domain"/>
    <property type="match status" value="1"/>
</dbReference>
<dbReference type="EMBL" id="SCFB01000004">
    <property type="protein sequence ID" value="RZI46588.1"/>
    <property type="molecule type" value="Genomic_DNA"/>
</dbReference>
<dbReference type="SUPFAM" id="SSF118352">
    <property type="entry name" value="HSP33 redox switch-like"/>
    <property type="match status" value="1"/>
</dbReference>
<evidence type="ECO:0000256" key="2">
    <source>
        <dbReference type="ARBA" id="ARBA00022833"/>
    </source>
</evidence>
<organism evidence="6 7">
    <name type="scientific">Candidatus Finniella inopinata</name>
    <dbReference type="NCBI Taxonomy" id="1696036"/>
    <lineage>
        <taxon>Bacteria</taxon>
        <taxon>Pseudomonadati</taxon>
        <taxon>Pseudomonadota</taxon>
        <taxon>Alphaproteobacteria</taxon>
        <taxon>Holosporales</taxon>
        <taxon>Candidatus Paracaedibacteraceae</taxon>
        <taxon>Candidatus Finniella</taxon>
    </lineage>
</organism>
<protein>
    <submittedName>
        <fullName evidence="6">Molecular chaperone Hsp33</fullName>
    </submittedName>
</protein>
<accession>A0A4Q7DJR4</accession>
<dbReference type="Gene3D" id="3.90.1280.10">
    <property type="entry name" value="HSP33 redox switch-like"/>
    <property type="match status" value="1"/>
</dbReference>
<keyword evidence="7" id="KW-1185">Reference proteome</keyword>
<dbReference type="PANTHER" id="PTHR30111">
    <property type="entry name" value="33 KDA CHAPERONIN"/>
    <property type="match status" value="1"/>
</dbReference>
<keyword evidence="3" id="KW-1015">Disulfide bond</keyword>
<comment type="caution">
    <text evidence="6">The sequence shown here is derived from an EMBL/GenBank/DDBJ whole genome shotgun (WGS) entry which is preliminary data.</text>
</comment>
<evidence type="ECO:0000256" key="3">
    <source>
        <dbReference type="ARBA" id="ARBA00023157"/>
    </source>
</evidence>
<dbReference type="GO" id="GO:0005737">
    <property type="term" value="C:cytoplasm"/>
    <property type="evidence" value="ECO:0007669"/>
    <property type="project" value="InterPro"/>
</dbReference>
<evidence type="ECO:0000256" key="1">
    <source>
        <dbReference type="ARBA" id="ARBA00022490"/>
    </source>
</evidence>